<proteinExistence type="predicted"/>
<protein>
    <submittedName>
        <fullName evidence="1">Uncharacterized protein</fullName>
    </submittedName>
</protein>
<dbReference type="EMBL" id="MU971366">
    <property type="protein sequence ID" value="KAK9237654.1"/>
    <property type="molecule type" value="Genomic_DNA"/>
</dbReference>
<reference evidence="2" key="1">
    <citation type="journal article" date="2024" name="Front. Bioeng. Biotechnol.">
        <title>Genome-scale model development and genomic sequencing of the oleaginous clade Lipomyces.</title>
        <authorList>
            <person name="Czajka J.J."/>
            <person name="Han Y."/>
            <person name="Kim J."/>
            <person name="Mondo S.J."/>
            <person name="Hofstad B.A."/>
            <person name="Robles A."/>
            <person name="Haridas S."/>
            <person name="Riley R."/>
            <person name="LaButti K."/>
            <person name="Pangilinan J."/>
            <person name="Andreopoulos W."/>
            <person name="Lipzen A."/>
            <person name="Yan J."/>
            <person name="Wang M."/>
            <person name="Ng V."/>
            <person name="Grigoriev I.V."/>
            <person name="Spatafora J.W."/>
            <person name="Magnuson J.K."/>
            <person name="Baker S.E."/>
            <person name="Pomraning K.R."/>
        </authorList>
    </citation>
    <scope>NUCLEOTIDE SEQUENCE [LARGE SCALE GENOMIC DNA]</scope>
    <source>
        <strain evidence="2">CBS 7786</strain>
    </source>
</reference>
<keyword evidence="2" id="KW-1185">Reference proteome</keyword>
<gene>
    <name evidence="1" type="ORF">V1525DRAFT_360172</name>
</gene>
<comment type="caution">
    <text evidence="1">The sequence shown here is derived from an EMBL/GenBank/DDBJ whole genome shotgun (WGS) entry which is preliminary data.</text>
</comment>
<evidence type="ECO:0000313" key="1">
    <source>
        <dbReference type="EMBL" id="KAK9237654.1"/>
    </source>
</evidence>
<sequence length="973" mass="107520">MPASDAPPSVPLSFSNNFWGMEERGVTAMFQRMREAKQTCEEIKAFYKERIMIEDEYSRRLLALSRKALGSNELGTLRASLDTVRGETEQMGKAHANTATQIKAELEDPLLAFAAAMRERRKMVQTTLDKLSKGKIAQQAVVQKNRDRYENDCNKVNGYIAQQNMVMGRELEKNNVKLEKAQIAVTSSRRDYQTSLRTLAETTEKWNREWKAGCDKFQDLEEERIDFLKSNLWAYTNIMSTVCVSDDEFCENIRVSLEQCDIERDICTFVKERGTGQEIPDPPKYINFMDGTSYRPDHENYSLAQFSRVTNPQFRTSSPQPRTTQHAGTEQTDGGVDDEVSVSSSQPQTVQLDSMLASLFAGSRSDRNTSVEVATPQKPMTGTQANETDSPRSARSANSATVEPKPQLITNIKPLQDVVLPYPDEGLSSAQSSPIHSPIHRPVSMSGESAYSIPTTISTDSGDEADTPVKTIANKTPTKQTEKKGGWISPFRRRSRNDNPTPWVEDEPATLHASSRLSKAKSSTQLDTRSSSPAKRPVSPSKQSATPGYMVSKTPSIGQKSLYERPEYAELEGVESIDPRANVVLSVGGNDFDVTSSQIQPKASRGSASPSKSDSDTVDPIAAALAELKSPGTKSVEKYNGIGIKTANRSNGGRRVPSYSAPSSPSASPGVRHNEIPPPSHKTPNSQTSFSVPKSSSLAAPPQAITAAEMQHATNEYAGRTHEMFQGGASPVYSRPPPESQSRMRDGRPRSRQDQQRGPTSLSSPSQQRHQHTYAEGQDSGSPGGRPPSRQQQPRYRPPSRGDDVYFGRDMSPTPQRRQSPNASIMGRPRSAYGYAHESQQQSGRSASASKYRTGYDGSPIQQGISRQQYQPGPGSSSQHPQMYNRQKSKSALDMRPQPTELPAYSHDGREVIAYARAMYDYRAAIPEEVSFRKGDILLILVIQEDGWWEAEVFGPRTRPQLGLAPSNFCHML</sequence>
<name>A0ACC3T1S1_LIPKO</name>
<evidence type="ECO:0000313" key="2">
    <source>
        <dbReference type="Proteomes" id="UP001433508"/>
    </source>
</evidence>
<dbReference type="Proteomes" id="UP001433508">
    <property type="component" value="Unassembled WGS sequence"/>
</dbReference>
<accession>A0ACC3T1S1</accession>
<organism evidence="1 2">
    <name type="scientific">Lipomyces kononenkoae</name>
    <name type="common">Yeast</name>
    <dbReference type="NCBI Taxonomy" id="34357"/>
    <lineage>
        <taxon>Eukaryota</taxon>
        <taxon>Fungi</taxon>
        <taxon>Dikarya</taxon>
        <taxon>Ascomycota</taxon>
        <taxon>Saccharomycotina</taxon>
        <taxon>Lipomycetes</taxon>
        <taxon>Lipomycetales</taxon>
        <taxon>Lipomycetaceae</taxon>
        <taxon>Lipomyces</taxon>
    </lineage>
</organism>